<dbReference type="EC" id="3.4.24.-" evidence="1"/>
<feature type="domain" description="Peptidase M12A" evidence="2">
    <location>
        <begin position="99"/>
        <end position="134"/>
    </location>
</feature>
<dbReference type="GO" id="GO:0004222">
    <property type="term" value="F:metalloendopeptidase activity"/>
    <property type="evidence" value="ECO:0007669"/>
    <property type="project" value="UniProtKB-UniRule"/>
</dbReference>
<sequence>MWLDALGGEAGYGSGHALKFTETMETGRTDEYPEWCTDNSEIDNRKWNFKLPRDTLIVRLPGDTGEGSWANLGYFARPLDGQENAIAFNGEDKVQPFEVAHEIGHVLGLAHEHVRDDRDHYVLYNCRNVVDYMDKLTKMWKKDLNLDITDLCNNLDVANDPEIDFMGSQFIKGHTYNRGKASTQTVNYGTYDMHSIMHYPSVTFSGFEECRADATLCPLAAYKNSEDHSEGVTWVPLNGEISDGDKDRIRSWYPYMYPPAADMDERVDGAKSI</sequence>
<evidence type="ECO:0000256" key="1">
    <source>
        <dbReference type="RuleBase" id="RU361183"/>
    </source>
</evidence>
<reference evidence="3 4" key="1">
    <citation type="submission" date="2016-07" db="EMBL/GenBank/DDBJ databases">
        <title>Pervasive Adenine N6-methylation of Active Genes in Fungi.</title>
        <authorList>
            <consortium name="DOE Joint Genome Institute"/>
            <person name="Mondo S.J."/>
            <person name="Dannebaum R.O."/>
            <person name="Kuo R.C."/>
            <person name="Labutti K."/>
            <person name="Haridas S."/>
            <person name="Kuo A."/>
            <person name="Salamov A."/>
            <person name="Ahrendt S.R."/>
            <person name="Lipzen A."/>
            <person name="Sullivan W."/>
            <person name="Andreopoulos W.B."/>
            <person name="Clum A."/>
            <person name="Lindquist E."/>
            <person name="Daum C."/>
            <person name="Ramamoorthy G.K."/>
            <person name="Gryganskyi A."/>
            <person name="Culley D."/>
            <person name="Magnuson J.K."/>
            <person name="James T.Y."/>
            <person name="O'Malley M.A."/>
            <person name="Stajich J.E."/>
            <person name="Spatafora J.W."/>
            <person name="Visel A."/>
            <person name="Grigoriev I.V."/>
        </authorList>
    </citation>
    <scope>NUCLEOTIDE SEQUENCE [LARGE SCALE GENOMIC DNA]</scope>
    <source>
        <strain evidence="3 4">CBS 115471</strain>
    </source>
</reference>
<dbReference type="SUPFAM" id="SSF55486">
    <property type="entry name" value="Metalloproteases ('zincins'), catalytic domain"/>
    <property type="match status" value="1"/>
</dbReference>
<name>A0A1Y1ZUA0_9PLEO</name>
<proteinExistence type="predicted"/>
<organism evidence="3 4">
    <name type="scientific">Clohesyomyces aquaticus</name>
    <dbReference type="NCBI Taxonomy" id="1231657"/>
    <lineage>
        <taxon>Eukaryota</taxon>
        <taxon>Fungi</taxon>
        <taxon>Dikarya</taxon>
        <taxon>Ascomycota</taxon>
        <taxon>Pezizomycotina</taxon>
        <taxon>Dothideomycetes</taxon>
        <taxon>Pleosporomycetidae</taxon>
        <taxon>Pleosporales</taxon>
        <taxon>Lindgomycetaceae</taxon>
        <taxon>Clohesyomyces</taxon>
    </lineage>
</organism>
<dbReference type="Gene3D" id="3.40.390.10">
    <property type="entry name" value="Collagenase (Catalytic Domain)"/>
    <property type="match status" value="1"/>
</dbReference>
<gene>
    <name evidence="3" type="ORF">BCR34DRAFT_561359</name>
</gene>
<dbReference type="InterPro" id="IPR001506">
    <property type="entry name" value="Peptidase_M12A"/>
</dbReference>
<comment type="caution">
    <text evidence="3">The sequence shown here is derived from an EMBL/GenBank/DDBJ whole genome shotgun (WGS) entry which is preliminary data.</text>
</comment>
<dbReference type="PRINTS" id="PR00480">
    <property type="entry name" value="ASTACIN"/>
</dbReference>
<keyword evidence="1" id="KW-0482">Metalloprotease</keyword>
<keyword evidence="1" id="KW-0645">Protease</keyword>
<dbReference type="EMBL" id="MCFA01000038">
    <property type="protein sequence ID" value="ORY13802.1"/>
    <property type="molecule type" value="Genomic_DNA"/>
</dbReference>
<keyword evidence="1" id="KW-0378">Hydrolase</keyword>
<dbReference type="InterPro" id="IPR024079">
    <property type="entry name" value="MetalloPept_cat_dom_sf"/>
</dbReference>
<dbReference type="PANTHER" id="PTHR10127">
    <property type="entry name" value="DISCOIDIN, CUB, EGF, LAMININ , AND ZINC METALLOPROTEASE DOMAIN CONTAINING"/>
    <property type="match status" value="1"/>
</dbReference>
<evidence type="ECO:0000259" key="2">
    <source>
        <dbReference type="Pfam" id="PF01400"/>
    </source>
</evidence>
<dbReference type="PANTHER" id="PTHR10127:SF850">
    <property type="entry name" value="METALLOENDOPEPTIDASE"/>
    <property type="match status" value="1"/>
</dbReference>
<keyword evidence="4" id="KW-1185">Reference proteome</keyword>
<dbReference type="Pfam" id="PF01400">
    <property type="entry name" value="Astacin"/>
    <property type="match status" value="1"/>
</dbReference>
<dbReference type="GO" id="GO:0006508">
    <property type="term" value="P:proteolysis"/>
    <property type="evidence" value="ECO:0007669"/>
    <property type="project" value="UniProtKB-KW"/>
</dbReference>
<keyword evidence="1" id="KW-0479">Metal-binding</keyword>
<dbReference type="OrthoDB" id="291007at2759"/>
<dbReference type="GO" id="GO:0046872">
    <property type="term" value="F:metal ion binding"/>
    <property type="evidence" value="ECO:0007669"/>
    <property type="project" value="UniProtKB-KW"/>
</dbReference>
<protein>
    <recommendedName>
        <fullName evidence="1">Metalloendopeptidase</fullName>
        <ecNumber evidence="1">3.4.24.-</ecNumber>
    </recommendedName>
</protein>
<evidence type="ECO:0000313" key="3">
    <source>
        <dbReference type="EMBL" id="ORY13802.1"/>
    </source>
</evidence>
<comment type="cofactor">
    <cofactor evidence="1">
        <name>Zn(2+)</name>
        <dbReference type="ChEBI" id="CHEBI:29105"/>
    </cofactor>
    <text evidence="1">Binds 1 zinc ion per subunit.</text>
</comment>
<accession>A0A1Y1ZUA0</accession>
<dbReference type="AlphaFoldDB" id="A0A1Y1ZUA0"/>
<keyword evidence="1" id="KW-0862">Zinc</keyword>
<dbReference type="Proteomes" id="UP000193144">
    <property type="component" value="Unassembled WGS sequence"/>
</dbReference>
<evidence type="ECO:0000313" key="4">
    <source>
        <dbReference type="Proteomes" id="UP000193144"/>
    </source>
</evidence>